<accession>A0AAW0K7H3</accession>
<comment type="caution">
    <text evidence="1">The sequence shown here is derived from an EMBL/GenBank/DDBJ whole genome shotgun (WGS) entry which is preliminary data.</text>
</comment>
<dbReference type="EMBL" id="PKMF04000384">
    <property type="protein sequence ID" value="KAK7834660.1"/>
    <property type="molecule type" value="Genomic_DNA"/>
</dbReference>
<protein>
    <submittedName>
        <fullName evidence="1">Uncharacterized protein</fullName>
    </submittedName>
</protein>
<dbReference type="Proteomes" id="UP000237347">
    <property type="component" value="Unassembled WGS sequence"/>
</dbReference>
<reference evidence="1 2" key="1">
    <citation type="journal article" date="2018" name="Sci. Data">
        <title>The draft genome sequence of cork oak.</title>
        <authorList>
            <person name="Ramos A.M."/>
            <person name="Usie A."/>
            <person name="Barbosa P."/>
            <person name="Barros P.M."/>
            <person name="Capote T."/>
            <person name="Chaves I."/>
            <person name="Simoes F."/>
            <person name="Abreu I."/>
            <person name="Carrasquinho I."/>
            <person name="Faro C."/>
            <person name="Guimaraes J.B."/>
            <person name="Mendonca D."/>
            <person name="Nobrega F."/>
            <person name="Rodrigues L."/>
            <person name="Saibo N.J.M."/>
            <person name="Varela M.C."/>
            <person name="Egas C."/>
            <person name="Matos J."/>
            <person name="Miguel C.M."/>
            <person name="Oliveira M.M."/>
            <person name="Ricardo C.P."/>
            <person name="Goncalves S."/>
        </authorList>
    </citation>
    <scope>NUCLEOTIDE SEQUENCE [LARGE SCALE GENOMIC DNA]</scope>
    <source>
        <strain evidence="2">cv. HL8</strain>
    </source>
</reference>
<evidence type="ECO:0000313" key="2">
    <source>
        <dbReference type="Proteomes" id="UP000237347"/>
    </source>
</evidence>
<evidence type="ECO:0000313" key="1">
    <source>
        <dbReference type="EMBL" id="KAK7834660.1"/>
    </source>
</evidence>
<keyword evidence="2" id="KW-1185">Reference proteome</keyword>
<gene>
    <name evidence="1" type="ORF">CFP56_024579</name>
</gene>
<name>A0AAW0K7H3_QUESU</name>
<proteinExistence type="predicted"/>
<sequence>MDLLFTAGESRSMLAHDLQLIFIYNREGKFSGAAVVGTKDRIFFDYLFLFVLELKILIPGCQLCWIWGSNAHNLHQLLSYSQIEKRLLSIEKRKNKQD</sequence>
<organism evidence="1 2">
    <name type="scientific">Quercus suber</name>
    <name type="common">Cork oak</name>
    <dbReference type="NCBI Taxonomy" id="58331"/>
    <lineage>
        <taxon>Eukaryota</taxon>
        <taxon>Viridiplantae</taxon>
        <taxon>Streptophyta</taxon>
        <taxon>Embryophyta</taxon>
        <taxon>Tracheophyta</taxon>
        <taxon>Spermatophyta</taxon>
        <taxon>Magnoliopsida</taxon>
        <taxon>eudicotyledons</taxon>
        <taxon>Gunneridae</taxon>
        <taxon>Pentapetalae</taxon>
        <taxon>rosids</taxon>
        <taxon>fabids</taxon>
        <taxon>Fagales</taxon>
        <taxon>Fagaceae</taxon>
        <taxon>Quercus</taxon>
    </lineage>
</organism>
<dbReference type="AlphaFoldDB" id="A0AAW0K7H3"/>